<evidence type="ECO:0000313" key="1">
    <source>
        <dbReference type="EMBL" id="CAN0234902.1"/>
    </source>
</evidence>
<sequence>MASLWPELVLLQCLARSPPEGVLQQKESWPPWRRAVGPPCATGLSLQTLPSSGPRHPDCKMEEIVQNVLGFLKFNCKNNTHFRKLEITNEQKRKHFKVIKNHPC</sequence>
<gene>
    <name evidence="1" type="ORF">MRATA1EN22A_LOCUS14086</name>
</gene>
<dbReference type="EMBL" id="OX596108">
    <property type="protein sequence ID" value="CAN0234902.1"/>
    <property type="molecule type" value="Genomic_DNA"/>
</dbReference>
<reference evidence="1" key="1">
    <citation type="submission" date="2023-05" db="EMBL/GenBank/DDBJ databases">
        <authorList>
            <consortium name="ELIXIR-Norway"/>
        </authorList>
    </citation>
    <scope>NUCLEOTIDE SEQUENCE</scope>
</reference>
<organism evidence="1 2">
    <name type="scientific">Rangifer tarandus platyrhynchus</name>
    <name type="common">Svalbard reindeer</name>
    <dbReference type="NCBI Taxonomy" id="3082113"/>
    <lineage>
        <taxon>Eukaryota</taxon>
        <taxon>Metazoa</taxon>
        <taxon>Chordata</taxon>
        <taxon>Craniata</taxon>
        <taxon>Vertebrata</taxon>
        <taxon>Euteleostomi</taxon>
        <taxon>Mammalia</taxon>
        <taxon>Eutheria</taxon>
        <taxon>Laurasiatheria</taxon>
        <taxon>Artiodactyla</taxon>
        <taxon>Ruminantia</taxon>
        <taxon>Pecora</taxon>
        <taxon>Cervidae</taxon>
        <taxon>Odocoileinae</taxon>
        <taxon>Rangifer</taxon>
    </lineage>
</organism>
<evidence type="ECO:0000313" key="2">
    <source>
        <dbReference type="Proteomes" id="UP001162501"/>
    </source>
</evidence>
<accession>A0AC59Z586</accession>
<reference evidence="1" key="2">
    <citation type="submission" date="2025-03" db="EMBL/GenBank/DDBJ databases">
        <authorList>
            <consortium name="ELIXIR-Norway"/>
            <consortium name="Elixir Norway"/>
        </authorList>
    </citation>
    <scope>NUCLEOTIDE SEQUENCE</scope>
</reference>
<proteinExistence type="predicted"/>
<name>A0AC59Z586_RANTA</name>
<protein>
    <submittedName>
        <fullName evidence="1">Uncharacterized protein</fullName>
    </submittedName>
</protein>
<dbReference type="Proteomes" id="UP001162501">
    <property type="component" value="Chromosome 24"/>
</dbReference>